<keyword evidence="2 4" id="KW-0732">Signal</keyword>
<evidence type="ECO:0000256" key="2">
    <source>
        <dbReference type="ARBA" id="ARBA00022729"/>
    </source>
</evidence>
<sequence>MKPLDTTTVRRVSAAGLALTACLAAAVPATAATTLSGDGTTAAPGAGLDRYHHQRLDWRSCVLGPDDETGRALEKAGAQCADVTVPLDYADPGGRTITVAISRLKATDTRHRIGAMLLNTGGPGGTGIDFAPDARKAMKETGARYDVIGMDPRFVGRSTPLDCGWPVGFGVLSSGTGRAGFDRQVALHKDLAAKCRATNAAVLPHVSTRNTARDMDVIRGALGERKISYLGYSYGTYLGTVYTQMFPGRYDRVVLDGAIDPRRYGPRLLQGTEEENERALGDWAAWAAERNDTYGLGRTRAQVLTTVDRVVAASARRPLTLGTAPDAFRVDDTHVPTLVFAGISDDGDGARADLGELVSAMAEAADGRTAELSPKTTDLLRRLLTGKGSAYGSVQMAIICGDRGAPRDPERYWRDIERSRAAHPLFGPLANNIGPCAFWDRPNEEPTRVRQDAPVLMVGATGDTRTDYEGTVALHGLLPSSKLITLKGANRHAVYGLYGNTCVDDQVNTYLATGRLPATDRTCVKRAAG</sequence>
<dbReference type="Pfam" id="PF08386">
    <property type="entry name" value="Abhydrolase_4"/>
    <property type="match status" value="1"/>
</dbReference>
<feature type="chain" id="PRO_5046436411" evidence="4">
    <location>
        <begin position="32"/>
        <end position="529"/>
    </location>
</feature>
<dbReference type="PANTHER" id="PTHR43248">
    <property type="entry name" value="2-SUCCINYL-6-HYDROXY-2,4-CYCLOHEXADIENE-1-CARBOXYLATE SYNTHASE"/>
    <property type="match status" value="1"/>
</dbReference>
<reference evidence="6 7" key="1">
    <citation type="submission" date="2024-06" db="EMBL/GenBank/DDBJ databases">
        <title>The Natural Products Discovery Center: Release of the First 8490 Sequenced Strains for Exploring Actinobacteria Biosynthetic Diversity.</title>
        <authorList>
            <person name="Kalkreuter E."/>
            <person name="Kautsar S.A."/>
            <person name="Yang D."/>
            <person name="Bader C.D."/>
            <person name="Teijaro C.N."/>
            <person name="Fluegel L."/>
            <person name="Davis C.M."/>
            <person name="Simpson J.R."/>
            <person name="Lauterbach L."/>
            <person name="Steele A.D."/>
            <person name="Gui C."/>
            <person name="Meng S."/>
            <person name="Li G."/>
            <person name="Viehrig K."/>
            <person name="Ye F."/>
            <person name="Su P."/>
            <person name="Kiefer A.F."/>
            <person name="Nichols A."/>
            <person name="Cepeda A.J."/>
            <person name="Yan W."/>
            <person name="Fan B."/>
            <person name="Jiang Y."/>
            <person name="Adhikari A."/>
            <person name="Zheng C.-J."/>
            <person name="Schuster L."/>
            <person name="Cowan T.M."/>
            <person name="Smanski M.J."/>
            <person name="Chevrette M.G."/>
            <person name="De Carvalho L.P.S."/>
            <person name="Shen B."/>
        </authorList>
    </citation>
    <scope>NUCLEOTIDE SEQUENCE [LARGE SCALE GENOMIC DNA]</scope>
    <source>
        <strain evidence="6 7">NPDC053791</strain>
    </source>
</reference>
<dbReference type="Proteomes" id="UP001552479">
    <property type="component" value="Unassembled WGS sequence"/>
</dbReference>
<feature type="domain" description="Peptidase S33 tripeptidyl aminopeptidase-like C-terminal" evidence="5">
    <location>
        <begin position="429"/>
        <end position="523"/>
    </location>
</feature>
<comment type="similarity">
    <text evidence="1">Belongs to the peptidase S33 family.</text>
</comment>
<dbReference type="PROSITE" id="PS51257">
    <property type="entry name" value="PROKAR_LIPOPROTEIN"/>
    <property type="match status" value="1"/>
</dbReference>
<evidence type="ECO:0000313" key="6">
    <source>
        <dbReference type="EMBL" id="MEV4922884.1"/>
    </source>
</evidence>
<dbReference type="PANTHER" id="PTHR43248:SF29">
    <property type="entry name" value="TRIPEPTIDYL AMINOPEPTIDASE"/>
    <property type="match status" value="1"/>
</dbReference>
<evidence type="ECO:0000313" key="7">
    <source>
        <dbReference type="Proteomes" id="UP001552479"/>
    </source>
</evidence>
<name>A0ABV3IS22_9ACTN</name>
<gene>
    <name evidence="6" type="ORF">AB0L03_08525</name>
</gene>
<dbReference type="InterPro" id="IPR029058">
    <property type="entry name" value="AB_hydrolase_fold"/>
</dbReference>
<keyword evidence="7" id="KW-1185">Reference proteome</keyword>
<dbReference type="InterPro" id="IPR051601">
    <property type="entry name" value="Serine_prot/Carboxylest_S33"/>
</dbReference>
<feature type="signal peptide" evidence="4">
    <location>
        <begin position="1"/>
        <end position="31"/>
    </location>
</feature>
<evidence type="ECO:0000256" key="3">
    <source>
        <dbReference type="ARBA" id="ARBA00022801"/>
    </source>
</evidence>
<organism evidence="6 7">
    <name type="scientific">Streptomyces roseoverticillatus</name>
    <dbReference type="NCBI Taxonomy" id="66429"/>
    <lineage>
        <taxon>Bacteria</taxon>
        <taxon>Bacillati</taxon>
        <taxon>Actinomycetota</taxon>
        <taxon>Actinomycetes</taxon>
        <taxon>Kitasatosporales</taxon>
        <taxon>Streptomycetaceae</taxon>
        <taxon>Streptomyces</taxon>
    </lineage>
</organism>
<dbReference type="Gene3D" id="3.40.50.1820">
    <property type="entry name" value="alpha/beta hydrolase"/>
    <property type="match status" value="1"/>
</dbReference>
<accession>A0ABV3IS22</accession>
<dbReference type="EMBL" id="JBFASG010000006">
    <property type="protein sequence ID" value="MEV4922884.1"/>
    <property type="molecule type" value="Genomic_DNA"/>
</dbReference>
<protein>
    <submittedName>
        <fullName evidence="6">Alpha/beta hydrolase</fullName>
    </submittedName>
</protein>
<keyword evidence="3 6" id="KW-0378">Hydrolase</keyword>
<dbReference type="InterPro" id="IPR013595">
    <property type="entry name" value="Pept_S33_TAP-like_C"/>
</dbReference>
<dbReference type="RefSeq" id="WP_366087335.1">
    <property type="nucleotide sequence ID" value="NZ_JBFASG010000006.1"/>
</dbReference>
<dbReference type="SUPFAM" id="SSF53474">
    <property type="entry name" value="alpha/beta-Hydrolases"/>
    <property type="match status" value="1"/>
</dbReference>
<evidence type="ECO:0000256" key="4">
    <source>
        <dbReference type="SAM" id="SignalP"/>
    </source>
</evidence>
<proteinExistence type="inferred from homology"/>
<evidence type="ECO:0000256" key="1">
    <source>
        <dbReference type="ARBA" id="ARBA00010088"/>
    </source>
</evidence>
<dbReference type="GO" id="GO:0016787">
    <property type="term" value="F:hydrolase activity"/>
    <property type="evidence" value="ECO:0007669"/>
    <property type="project" value="UniProtKB-KW"/>
</dbReference>
<evidence type="ECO:0000259" key="5">
    <source>
        <dbReference type="Pfam" id="PF08386"/>
    </source>
</evidence>
<comment type="caution">
    <text evidence="6">The sequence shown here is derived from an EMBL/GenBank/DDBJ whole genome shotgun (WGS) entry which is preliminary data.</text>
</comment>